<accession>A0A9D1K1F5</accession>
<gene>
    <name evidence="1" type="ORF">IAD03_04630</name>
</gene>
<protein>
    <submittedName>
        <fullName evidence="1">Uncharacterized protein</fullName>
    </submittedName>
</protein>
<name>A0A9D1K1F5_9FIRM</name>
<organism evidence="1 2">
    <name type="scientific">Candidatus Caccousia stercoris</name>
    <dbReference type="NCBI Taxonomy" id="2840723"/>
    <lineage>
        <taxon>Bacteria</taxon>
        <taxon>Bacillati</taxon>
        <taxon>Bacillota</taxon>
        <taxon>Clostridia</taxon>
        <taxon>Eubacteriales</taxon>
        <taxon>Oscillospiraceae</taxon>
        <taxon>Oscillospiraceae incertae sedis</taxon>
        <taxon>Candidatus Caccousia</taxon>
    </lineage>
</organism>
<evidence type="ECO:0000313" key="2">
    <source>
        <dbReference type="Proteomes" id="UP000824141"/>
    </source>
</evidence>
<proteinExistence type="predicted"/>
<dbReference type="EMBL" id="DVJM01000090">
    <property type="protein sequence ID" value="HIS78639.1"/>
    <property type="molecule type" value="Genomic_DNA"/>
</dbReference>
<dbReference type="Gene3D" id="3.40.50.720">
    <property type="entry name" value="NAD(P)-binding Rossmann-like Domain"/>
    <property type="match status" value="1"/>
</dbReference>
<dbReference type="AlphaFoldDB" id="A0A9D1K1F5"/>
<dbReference type="Proteomes" id="UP000824141">
    <property type="component" value="Unassembled WGS sequence"/>
</dbReference>
<sequence length="100" mass="11273">MEPGAFRTGFFDALHGTKQNIADYGETAGRMHLENLENHHDQPGNPDKAGEVLVKLINSGQCPQRFALGSDSAREIRREYENRLAELAKWEALSRESDFD</sequence>
<evidence type="ECO:0000313" key="1">
    <source>
        <dbReference type="EMBL" id="HIS78639.1"/>
    </source>
</evidence>
<reference evidence="1" key="1">
    <citation type="submission" date="2020-10" db="EMBL/GenBank/DDBJ databases">
        <authorList>
            <person name="Gilroy R."/>
        </authorList>
    </citation>
    <scope>NUCLEOTIDE SEQUENCE</scope>
    <source>
        <strain evidence="1">6086</strain>
    </source>
</reference>
<reference evidence="1" key="2">
    <citation type="journal article" date="2021" name="PeerJ">
        <title>Extensive microbial diversity within the chicken gut microbiome revealed by metagenomics and culture.</title>
        <authorList>
            <person name="Gilroy R."/>
            <person name="Ravi A."/>
            <person name="Getino M."/>
            <person name="Pursley I."/>
            <person name="Horton D.L."/>
            <person name="Alikhan N.F."/>
            <person name="Baker D."/>
            <person name="Gharbi K."/>
            <person name="Hall N."/>
            <person name="Watson M."/>
            <person name="Adriaenssens E.M."/>
            <person name="Foster-Nyarko E."/>
            <person name="Jarju S."/>
            <person name="Secka A."/>
            <person name="Antonio M."/>
            <person name="Oren A."/>
            <person name="Chaudhuri R.R."/>
            <person name="La Ragione R."/>
            <person name="Hildebrand F."/>
            <person name="Pallen M.J."/>
        </authorList>
    </citation>
    <scope>NUCLEOTIDE SEQUENCE</scope>
    <source>
        <strain evidence="1">6086</strain>
    </source>
</reference>
<comment type="caution">
    <text evidence="1">The sequence shown here is derived from an EMBL/GenBank/DDBJ whole genome shotgun (WGS) entry which is preliminary data.</text>
</comment>